<sequence length="433" mass="47049">MTDTSPSGAPQPIRLSPAQVYAMAALHRSERRWPQAAALYRAVATLDPTAVEPRLGLAQMLNVQGLCQEAAAVLERALAIDPSNGAGLHALAVAAHSKGLLDLSILLGKRVLALEPENPNTRYSLAHALLCQGRLAEGWAHYLARPSTRLDPNPFDRRPLPRDLQGRRLLVMADQGLGDEIFFLRFVPRLKEAGAWITYRAHPKIAGLVARLPFLDHVSTCAAEDPPGLGTLLSVGDLPHLTAAFAEPDHPLSIRLFPLVDRVASLRARLSALGPPPYIGVTWRAGVIDMLDKRIPCEALAAVLAETPGTILSLQRQPEMGEVAAFAQLVGRSVVDFGALNEDLEEMLALLALLEEVIGVSNTNTHLRAALGLNARVLVPFPAEFRWLGDGPHSVWFPGFTVYRQRSDDGWTTALEHLRSDLRTEQHREGGAS</sequence>
<proteinExistence type="predicted"/>
<dbReference type="OrthoDB" id="4961906at2"/>
<dbReference type="InterPro" id="IPR019734">
    <property type="entry name" value="TPR_rpt"/>
</dbReference>
<dbReference type="EMBL" id="QYUL01000006">
    <property type="protein sequence ID" value="RJF76737.1"/>
    <property type="molecule type" value="Genomic_DNA"/>
</dbReference>
<dbReference type="SMART" id="SM00028">
    <property type="entry name" value="TPR"/>
    <property type="match status" value="3"/>
</dbReference>
<dbReference type="RefSeq" id="WP_119834091.1">
    <property type="nucleotide sequence ID" value="NZ_QYUL01000006.1"/>
</dbReference>
<dbReference type="SUPFAM" id="SSF53756">
    <property type="entry name" value="UDP-Glycosyltransferase/glycogen phosphorylase"/>
    <property type="match status" value="1"/>
</dbReference>
<protein>
    <submittedName>
        <fullName evidence="1">Uncharacterized protein</fullName>
    </submittedName>
</protein>
<evidence type="ECO:0000313" key="1">
    <source>
        <dbReference type="EMBL" id="RJF76737.1"/>
    </source>
</evidence>
<reference evidence="1 2" key="1">
    <citation type="submission" date="2018-09" db="EMBL/GenBank/DDBJ databases">
        <authorList>
            <person name="Zhu H."/>
        </authorList>
    </citation>
    <scope>NUCLEOTIDE SEQUENCE [LARGE SCALE GENOMIC DNA]</scope>
    <source>
        <strain evidence="1 2">K2W22B-5</strain>
    </source>
</reference>
<name>A0A418VKQ4_9PROT</name>
<gene>
    <name evidence="1" type="ORF">D3877_27965</name>
</gene>
<dbReference type="SUPFAM" id="SSF48452">
    <property type="entry name" value="TPR-like"/>
    <property type="match status" value="1"/>
</dbReference>
<accession>A0A418VKQ4</accession>
<dbReference type="InterPro" id="IPR011990">
    <property type="entry name" value="TPR-like_helical_dom_sf"/>
</dbReference>
<dbReference type="Proteomes" id="UP000283458">
    <property type="component" value="Unassembled WGS sequence"/>
</dbReference>
<keyword evidence="2" id="KW-1185">Reference proteome</keyword>
<organism evidence="1 2">
    <name type="scientific">Azospirillum cavernae</name>
    <dbReference type="NCBI Taxonomy" id="2320860"/>
    <lineage>
        <taxon>Bacteria</taxon>
        <taxon>Pseudomonadati</taxon>
        <taxon>Pseudomonadota</taxon>
        <taxon>Alphaproteobacteria</taxon>
        <taxon>Rhodospirillales</taxon>
        <taxon>Azospirillaceae</taxon>
        <taxon>Azospirillum</taxon>
    </lineage>
</organism>
<dbReference type="AlphaFoldDB" id="A0A418VKQ4"/>
<comment type="caution">
    <text evidence="1">The sequence shown here is derived from an EMBL/GenBank/DDBJ whole genome shotgun (WGS) entry which is preliminary data.</text>
</comment>
<evidence type="ECO:0000313" key="2">
    <source>
        <dbReference type="Proteomes" id="UP000283458"/>
    </source>
</evidence>
<dbReference type="Gene3D" id="1.25.40.10">
    <property type="entry name" value="Tetratricopeptide repeat domain"/>
    <property type="match status" value="1"/>
</dbReference>